<dbReference type="GO" id="GO:0042773">
    <property type="term" value="P:ATP synthesis coupled electron transport"/>
    <property type="evidence" value="ECO:0007669"/>
    <property type="project" value="InterPro"/>
</dbReference>
<keyword evidence="4 5" id="KW-0472">Membrane</keyword>
<organism evidence="8 9">
    <name type="scientific">Desulfobotulus alkaliphilus</name>
    <dbReference type="NCBI Taxonomy" id="622671"/>
    <lineage>
        <taxon>Bacteria</taxon>
        <taxon>Pseudomonadati</taxon>
        <taxon>Thermodesulfobacteriota</taxon>
        <taxon>Desulfobacteria</taxon>
        <taxon>Desulfobacterales</taxon>
        <taxon>Desulfobacteraceae</taxon>
        <taxon>Desulfobotulus</taxon>
    </lineage>
</organism>
<comment type="subunit">
    <text evidence="5">NDH-1 is composed of 14 different subunits. Subunits NuoA, H, J, K, L, M, N constitute the membrane sector of the complex.</text>
</comment>
<comment type="similarity">
    <text evidence="5">Belongs to the complex I subunit 2 family.</text>
</comment>
<gene>
    <name evidence="5" type="primary">nuoN</name>
    <name evidence="8" type="ORF">LZ24_01324</name>
</gene>
<feature type="transmembrane region" description="Helical" evidence="5">
    <location>
        <begin position="40"/>
        <end position="59"/>
    </location>
</feature>
<dbReference type="GO" id="GO:0005886">
    <property type="term" value="C:plasma membrane"/>
    <property type="evidence" value="ECO:0007669"/>
    <property type="project" value="UniProtKB-SubCell"/>
</dbReference>
<keyword evidence="5" id="KW-0830">Ubiquinone</keyword>
<evidence type="ECO:0000313" key="8">
    <source>
        <dbReference type="EMBL" id="TWI73236.1"/>
    </source>
</evidence>
<comment type="catalytic activity">
    <reaction evidence="5">
        <text>a quinone + NADH + 5 H(+)(in) = a quinol + NAD(+) + 4 H(+)(out)</text>
        <dbReference type="Rhea" id="RHEA:57888"/>
        <dbReference type="ChEBI" id="CHEBI:15378"/>
        <dbReference type="ChEBI" id="CHEBI:24646"/>
        <dbReference type="ChEBI" id="CHEBI:57540"/>
        <dbReference type="ChEBI" id="CHEBI:57945"/>
        <dbReference type="ChEBI" id="CHEBI:132124"/>
    </reaction>
</comment>
<evidence type="ECO:0000259" key="7">
    <source>
        <dbReference type="Pfam" id="PF00361"/>
    </source>
</evidence>
<evidence type="ECO:0000256" key="1">
    <source>
        <dbReference type="ARBA" id="ARBA00004127"/>
    </source>
</evidence>
<keyword evidence="3 5" id="KW-1133">Transmembrane helix</keyword>
<proteinExistence type="inferred from homology"/>
<comment type="subcellular location">
    <subcellularLocation>
        <location evidence="5">Cell membrane</location>
        <topology evidence="5">Multi-pass membrane protein</topology>
    </subcellularLocation>
    <subcellularLocation>
        <location evidence="1">Endomembrane system</location>
        <topology evidence="1">Multi-pass membrane protein</topology>
    </subcellularLocation>
    <subcellularLocation>
        <location evidence="6">Membrane</location>
        <topology evidence="6">Multi-pass membrane protein</topology>
    </subcellularLocation>
</comment>
<dbReference type="HAMAP" id="MF_00445">
    <property type="entry name" value="NDH1_NuoN_1"/>
    <property type="match status" value="1"/>
</dbReference>
<dbReference type="PANTHER" id="PTHR22773">
    <property type="entry name" value="NADH DEHYDROGENASE"/>
    <property type="match status" value="1"/>
</dbReference>
<evidence type="ECO:0000256" key="3">
    <source>
        <dbReference type="ARBA" id="ARBA00022989"/>
    </source>
</evidence>
<keyword evidence="5" id="KW-1278">Translocase</keyword>
<feature type="domain" description="NADH:quinone oxidoreductase/Mrp antiporter transmembrane" evidence="7">
    <location>
        <begin position="118"/>
        <end position="411"/>
    </location>
</feature>
<evidence type="ECO:0000313" key="9">
    <source>
        <dbReference type="Proteomes" id="UP000318307"/>
    </source>
</evidence>
<dbReference type="GO" id="GO:0012505">
    <property type="term" value="C:endomembrane system"/>
    <property type="evidence" value="ECO:0007669"/>
    <property type="project" value="UniProtKB-SubCell"/>
</dbReference>
<reference evidence="8 9" key="1">
    <citation type="submission" date="2019-07" db="EMBL/GenBank/DDBJ databases">
        <title>Genome sequencing of 100 strains of the haloalkaliphilic chemolithoautotrophic sulfur-oxidizing bacterium Thioalkalivibrio.</title>
        <authorList>
            <person name="Muyzer G."/>
        </authorList>
    </citation>
    <scope>NUCLEOTIDE SEQUENCE [LARGE SCALE GENOMIC DNA]</scope>
    <source>
        <strain evidence="8 9">ASO4-4</strain>
    </source>
</reference>
<feature type="transmembrane region" description="Helical" evidence="5">
    <location>
        <begin position="236"/>
        <end position="258"/>
    </location>
</feature>
<keyword evidence="9" id="KW-1185">Reference proteome</keyword>
<dbReference type="EC" id="7.1.1.-" evidence="5"/>
<feature type="transmembrane region" description="Helical" evidence="5">
    <location>
        <begin position="437"/>
        <end position="461"/>
    </location>
</feature>
<dbReference type="InterPro" id="IPR010096">
    <property type="entry name" value="NADH-Q_OxRdtase_suN/2"/>
</dbReference>
<feature type="transmembrane region" description="Helical" evidence="5">
    <location>
        <begin position="264"/>
        <end position="285"/>
    </location>
</feature>
<evidence type="ECO:0000256" key="5">
    <source>
        <dbReference type="HAMAP-Rule" id="MF_00445"/>
    </source>
</evidence>
<accession>A0A562RXW1</accession>
<feature type="transmembrane region" description="Helical" evidence="5">
    <location>
        <begin position="319"/>
        <end position="338"/>
    </location>
</feature>
<name>A0A562RXW1_9BACT</name>
<feature type="transmembrane region" description="Helical" evidence="5">
    <location>
        <begin position="109"/>
        <end position="135"/>
    </location>
</feature>
<dbReference type="InterPro" id="IPR001750">
    <property type="entry name" value="ND/Mrp_TM"/>
</dbReference>
<dbReference type="GO" id="GO:0048038">
    <property type="term" value="F:quinone binding"/>
    <property type="evidence" value="ECO:0007669"/>
    <property type="project" value="UniProtKB-KW"/>
</dbReference>
<dbReference type="Pfam" id="PF00361">
    <property type="entry name" value="Proton_antipo_M"/>
    <property type="match status" value="1"/>
</dbReference>
<evidence type="ECO:0000256" key="4">
    <source>
        <dbReference type="ARBA" id="ARBA00023136"/>
    </source>
</evidence>
<dbReference type="RefSeq" id="WP_246118534.1">
    <property type="nucleotide sequence ID" value="NZ_VLLC01000008.1"/>
</dbReference>
<feature type="transmembrane region" description="Helical" evidence="5">
    <location>
        <begin position="197"/>
        <end position="215"/>
    </location>
</feature>
<dbReference type="AlphaFoldDB" id="A0A562RXW1"/>
<keyword evidence="5" id="KW-0874">Quinone</keyword>
<protein>
    <recommendedName>
        <fullName evidence="5">NADH-quinone oxidoreductase subunit N</fullName>
        <ecNumber evidence="5">7.1.1.-</ecNumber>
    </recommendedName>
    <alternativeName>
        <fullName evidence="5">NADH dehydrogenase I subunit N</fullName>
    </alternativeName>
    <alternativeName>
        <fullName evidence="5">NDH-1 subunit N</fullName>
    </alternativeName>
</protein>
<evidence type="ECO:0000256" key="6">
    <source>
        <dbReference type="RuleBase" id="RU000320"/>
    </source>
</evidence>
<dbReference type="Proteomes" id="UP000318307">
    <property type="component" value="Unassembled WGS sequence"/>
</dbReference>
<dbReference type="GO" id="GO:0008137">
    <property type="term" value="F:NADH dehydrogenase (ubiquinone) activity"/>
    <property type="evidence" value="ECO:0007669"/>
    <property type="project" value="InterPro"/>
</dbReference>
<keyword evidence="5" id="KW-0813">Transport</keyword>
<keyword evidence="5" id="KW-0520">NAD</keyword>
<feature type="transmembrane region" description="Helical" evidence="5">
    <location>
        <begin position="359"/>
        <end position="376"/>
    </location>
</feature>
<feature type="transmembrane region" description="Helical" evidence="5">
    <location>
        <begin position="292"/>
        <end position="313"/>
    </location>
</feature>
<feature type="transmembrane region" description="Helical" evidence="5">
    <location>
        <begin position="155"/>
        <end position="177"/>
    </location>
</feature>
<dbReference type="EMBL" id="VLLC01000008">
    <property type="protein sequence ID" value="TWI73236.1"/>
    <property type="molecule type" value="Genomic_DNA"/>
</dbReference>
<comment type="caution">
    <text evidence="8">The sequence shown here is derived from an EMBL/GenBank/DDBJ whole genome shotgun (WGS) entry which is preliminary data.</text>
</comment>
<keyword evidence="2 5" id="KW-0812">Transmembrane</keyword>
<keyword evidence="5" id="KW-1003">Cell membrane</keyword>
<dbReference type="GO" id="GO:0050136">
    <property type="term" value="F:NADH dehydrogenase (quinone) (non-electrogenic) activity"/>
    <property type="evidence" value="ECO:0007669"/>
    <property type="project" value="UniProtKB-UniRule"/>
</dbReference>
<evidence type="ECO:0000256" key="2">
    <source>
        <dbReference type="ARBA" id="ARBA00022692"/>
    </source>
</evidence>
<feature type="transmembrane region" description="Helical" evidence="5">
    <location>
        <begin position="71"/>
        <end position="89"/>
    </location>
</feature>
<sequence length="477" mass="50434">MSMMEFLPELVLIGMTLIFFGLSLFNAGSALVGRVALGGAGVLVLASLAALNAEGMLFFDAYRVDLFSQTFKLLIALGFLGVLCLSSGFPGVRREVSSEYAMFLSISTMGLTFLVSSVELLTILLCLEISSFALYVAIPMRKGAHRVQYEAGIKYVLFGALATGITVFGMSYVVGLTGTTYLSELGPVLPELVRSEPLALIGLLMILAGFFYKLAMFPMHFWTPDVYEGAANETTAFVATLPKIAAVALLIRFVASSGADTGHLIWILSVFAVLSMTYGNLAALVQNDIKRLLAFSSIAHAGYVMVGILSVGPEGFASAIYYVFGYMVMTLGCFYVICQVAPAGENLSFEGLKGLHRRSPLLALTLAVAACGMAGIPPAVGFPTKFLVFTAAIGKGYYGLVILAVINAAISAFYYLKLVRAAYALPENEGSAEQGKGLSLGLPAAAFGVFITAVILASGLFPEPIVAMAKEVVGVLL</sequence>
<feature type="transmembrane region" description="Helical" evidence="5">
    <location>
        <begin position="396"/>
        <end position="416"/>
    </location>
</feature>
<comment type="function">
    <text evidence="5">NDH-1 shuttles electrons from NADH, via FMN and iron-sulfur (Fe-S) centers, to quinones in the respiratory chain. The immediate electron acceptor for the enzyme in this species is believed to be ubiquinone. Couples the redox reaction to proton translocation (for every two electrons transferred, four hydrogen ions are translocated across the cytoplasmic membrane), and thus conserves the redox energy in a proton gradient.</text>
</comment>